<organism evidence="3 4">
    <name type="scientific">Acidaminococcus intestini</name>
    <dbReference type="NCBI Taxonomy" id="187327"/>
    <lineage>
        <taxon>Bacteria</taxon>
        <taxon>Bacillati</taxon>
        <taxon>Bacillota</taxon>
        <taxon>Negativicutes</taxon>
        <taxon>Acidaminococcales</taxon>
        <taxon>Acidaminococcaceae</taxon>
        <taxon>Acidaminococcus</taxon>
    </lineage>
</organism>
<dbReference type="NCBIfam" id="TIGR02669">
    <property type="entry name" value="SpoIID_LytB"/>
    <property type="match status" value="1"/>
</dbReference>
<dbReference type="PANTHER" id="PTHR30032:SF4">
    <property type="entry name" value="AMIDASE ENHANCER"/>
    <property type="match status" value="1"/>
</dbReference>
<evidence type="ECO:0000313" key="3">
    <source>
        <dbReference type="EMBL" id="MBS5519090.1"/>
    </source>
</evidence>
<dbReference type="PANTHER" id="PTHR30032">
    <property type="entry name" value="N-ACETYLMURAMOYL-L-ALANINE AMIDASE-RELATED"/>
    <property type="match status" value="1"/>
</dbReference>
<dbReference type="InterPro" id="IPR013486">
    <property type="entry name" value="SpoIID/LytB"/>
</dbReference>
<accession>A0A943EIV4</accession>
<gene>
    <name evidence="3" type="ORF">KHX13_01935</name>
</gene>
<reference evidence="3" key="1">
    <citation type="submission" date="2021-02" db="EMBL/GenBank/DDBJ databases">
        <title>Infant gut strain persistence is associated with maternal origin, phylogeny, and functional potential including surface adhesion and iron acquisition.</title>
        <authorList>
            <person name="Lou Y.C."/>
        </authorList>
    </citation>
    <scope>NUCLEOTIDE SEQUENCE</scope>
    <source>
        <strain evidence="3">L3_106_000M1_dasL3_106_000M1_concoct_15</strain>
    </source>
</reference>
<sequence length="440" mass="48682">MKMKKILTAFFLAFLLLFPLSASAASLGPKIRVGLVVDQYSAELSSAGKITVIDGRGKKVTLSPGRHFISMKGGRFYADKKKLSGSHLSFVAQNASQPVLVNRKKYRGALTAVMTREKKRLTVVNTLPVEEYLYGVVAREVIPLWPDEAIKAQAVAARSFALYHLDHPRYEGFDIKATDQGQVYGGIEAEHPNTTKLVKATRGVAAVYDGEPIQAFFHSTSGGYTEAAANVWGKDIPYLQAVKDDDKDSPNYSWTKSFTQAQLERTLKQGGYDIGKLQGIRLLPLGKAPMKWSSDRGTSGRVKRMTFKGSYRDVTLTGSQVRSLLGLNSTLFEVIIGTDEPDSIDVSIKNAYGYEVGRKKIPIDKKTRQGTGTKVGDLRLFAGVKDEKVFFVGGGWGHGVGLSQWGARGMALEKSARRKKDYYKTILRHYYRGISLEERY</sequence>
<feature type="domain" description="Sporulation stage II protein D amidase enhancer LytB N-terminal" evidence="2">
    <location>
        <begin position="118"/>
        <end position="208"/>
    </location>
</feature>
<feature type="chain" id="PRO_5037071719" evidence="1">
    <location>
        <begin position="25"/>
        <end position="440"/>
    </location>
</feature>
<comment type="caution">
    <text evidence="3">The sequence shown here is derived from an EMBL/GenBank/DDBJ whole genome shotgun (WGS) entry which is preliminary data.</text>
</comment>
<keyword evidence="1" id="KW-0732">Signal</keyword>
<proteinExistence type="predicted"/>
<name>A0A943EIV4_9FIRM</name>
<protein>
    <submittedName>
        <fullName evidence="3">SpoIID/LytB domain-containing protein</fullName>
    </submittedName>
</protein>
<dbReference type="GO" id="GO:0030435">
    <property type="term" value="P:sporulation resulting in formation of a cellular spore"/>
    <property type="evidence" value="ECO:0007669"/>
    <property type="project" value="InterPro"/>
</dbReference>
<dbReference type="InterPro" id="IPR051922">
    <property type="entry name" value="Bact_Sporulation_Assoc"/>
</dbReference>
<feature type="signal peptide" evidence="1">
    <location>
        <begin position="1"/>
        <end position="24"/>
    </location>
</feature>
<dbReference type="Proteomes" id="UP000754226">
    <property type="component" value="Unassembled WGS sequence"/>
</dbReference>
<evidence type="ECO:0000259" key="2">
    <source>
        <dbReference type="Pfam" id="PF08486"/>
    </source>
</evidence>
<dbReference type="InterPro" id="IPR013693">
    <property type="entry name" value="SpoIID/LytB_N"/>
</dbReference>
<evidence type="ECO:0000256" key="1">
    <source>
        <dbReference type="SAM" id="SignalP"/>
    </source>
</evidence>
<dbReference type="GO" id="GO:0030288">
    <property type="term" value="C:outer membrane-bounded periplasmic space"/>
    <property type="evidence" value="ECO:0007669"/>
    <property type="project" value="TreeGrafter"/>
</dbReference>
<evidence type="ECO:0000313" key="4">
    <source>
        <dbReference type="Proteomes" id="UP000754226"/>
    </source>
</evidence>
<dbReference type="Pfam" id="PF08486">
    <property type="entry name" value="SpoIID"/>
    <property type="match status" value="1"/>
</dbReference>
<dbReference type="EMBL" id="JAGZCZ010000002">
    <property type="protein sequence ID" value="MBS5519090.1"/>
    <property type="molecule type" value="Genomic_DNA"/>
</dbReference>
<dbReference type="AlphaFoldDB" id="A0A943EIV4"/>